<dbReference type="eggNOG" id="ENOG502ZBKQ">
    <property type="taxonomic scope" value="Bacteria"/>
</dbReference>
<feature type="compositionally biased region" description="Polar residues" evidence="1">
    <location>
        <begin position="772"/>
        <end position="782"/>
    </location>
</feature>
<keyword evidence="4" id="KW-1185">Reference proteome</keyword>
<evidence type="ECO:0000313" key="4">
    <source>
        <dbReference type="Proteomes" id="UP000035034"/>
    </source>
</evidence>
<dbReference type="EMBL" id="BAEH01000086">
    <property type="protein sequence ID" value="GAB19436.1"/>
    <property type="molecule type" value="Genomic_DNA"/>
</dbReference>
<reference evidence="3 4" key="1">
    <citation type="submission" date="2011-12" db="EMBL/GenBank/DDBJ databases">
        <title>Whole genome shotgun sequence of Gordonia effusa NBRC 100432.</title>
        <authorList>
            <person name="Yoshida I."/>
            <person name="Takarada H."/>
            <person name="Hosoyama A."/>
            <person name="Tsuchikane K."/>
            <person name="Katsumata H."/>
            <person name="Yamazaki S."/>
            <person name="Fujita N."/>
        </authorList>
    </citation>
    <scope>NUCLEOTIDE SEQUENCE [LARGE SCALE GENOMIC DNA]</scope>
    <source>
        <strain evidence="3 4">NBRC 100432</strain>
    </source>
</reference>
<evidence type="ECO:0000256" key="1">
    <source>
        <dbReference type="SAM" id="MobiDB-lite"/>
    </source>
</evidence>
<dbReference type="AlphaFoldDB" id="H0R2Y5"/>
<feature type="region of interest" description="Disordered" evidence="1">
    <location>
        <begin position="772"/>
        <end position="794"/>
    </location>
</feature>
<dbReference type="Proteomes" id="UP000035034">
    <property type="component" value="Unassembled WGS sequence"/>
</dbReference>
<organism evidence="3 4">
    <name type="scientific">Gordonia effusa NBRC 100432</name>
    <dbReference type="NCBI Taxonomy" id="1077974"/>
    <lineage>
        <taxon>Bacteria</taxon>
        <taxon>Bacillati</taxon>
        <taxon>Actinomycetota</taxon>
        <taxon>Actinomycetes</taxon>
        <taxon>Mycobacteriales</taxon>
        <taxon>Gordoniaceae</taxon>
        <taxon>Gordonia</taxon>
    </lineage>
</organism>
<accession>H0R2Y5</accession>
<evidence type="ECO:0000313" key="3">
    <source>
        <dbReference type="EMBL" id="GAB19436.1"/>
    </source>
</evidence>
<evidence type="ECO:0000259" key="2">
    <source>
        <dbReference type="SMART" id="SM00943"/>
    </source>
</evidence>
<proteinExistence type="predicted"/>
<gene>
    <name evidence="3" type="ORF">GOEFS_086_00050</name>
</gene>
<dbReference type="OrthoDB" id="3218228at2"/>
<sequence length="1002" mass="107830">MSTTFEAFLATRPQLVRDSTPLPGLCHCPDRYSVDDRPIVIRHSVCDNTPGSYAWVDLSNEGGPLMRSVDLEALAAWIPAPPPAPSLDPGLAVFVIRRMLALGFHLVRLHAGTKKPIGAGWNDPARTPALTEEEALAHVLEGGNLGVLLGPSHLIVVDAENLAAVQALKAAGLQPVLITAKGTLPVQCDPRYDKRGGGHAWLRVPESHRGRRLSNIPQARVGDGGLIDVLAAPGSMAVVPPTALIAAGGHRYVADGGHQVWHAEDVADAPEWLFDPAVECPAGMEKLHGGLAEKVRERGPVSESSVELSSDLDAVPWGEVLALDPQARLEDWGDEDPECGCTEVHFRGATHRRSAWLHACDRGTYAHFVSDTAMASLKLDMRTVSKAQLAASLMGVPSTGAGFRAVAKHFGIELRRDHEFHTIDADDLEEAATEAEAAAAGGVTTVAVPTTGTPMPDGSHRGEIVHVEVGADGLLRRAQRLRGAAAELRAGQHPVEPRDGAVLLGADSVVGAPTVGANALQPMPEPEPEQTAEERAAAEAEALADKRDPYRHLPDPCTEELEELVFGDPRLPQVGQIRTAARAAAMSPWSTLGLSIGRGLLRVRASVLVPDLVGGMPAPLNYQIGIVGASGRGKGAAHGLVIYDAGVLIHTEDSVDKKFMPPSGAALAGLFVARQKDDDGKVEVVPIREAAWCDWSEVDTLTAQSGRGGNDLASELRAAITGAELGTDPKKDGADPLKVEPLSYRILVSFSTQYGKPAMALMAERDGGTLQRTNWFSTSDPRSLSKRPRGPKPRAEIDIMRGLPTSHVVKHPDGDRELLTVDDAIHDEVWEAQANKIRFDRDVDELAGHQNLNRLRTAAWAALIQHQAHIGAFEWEWAGHVMEHSRRVRDRLEASVKGLKKEQAQENGSLDFDRKNAAELAKVAHTEALLTSLAKWGRDVREGRNKFGKSGPTFTLRDIQASAKNAKSERYTRAAELATELCMRQLWVCEGERMRSVEPDPE</sequence>
<dbReference type="SUPFAM" id="SSF56747">
    <property type="entry name" value="Prim-pol domain"/>
    <property type="match status" value="1"/>
</dbReference>
<dbReference type="STRING" id="1077974.GOEFS_086_00050"/>
<feature type="domain" description="DNA primase/polymerase bifunctional N-terminal" evidence="2">
    <location>
        <begin position="96"/>
        <end position="273"/>
    </location>
</feature>
<dbReference type="RefSeq" id="WP_007318771.1">
    <property type="nucleotide sequence ID" value="NZ_BAEH01000086.1"/>
</dbReference>
<comment type="caution">
    <text evidence="3">The sequence shown here is derived from an EMBL/GenBank/DDBJ whole genome shotgun (WGS) entry which is preliminary data.</text>
</comment>
<protein>
    <recommendedName>
        <fullName evidence="2">DNA primase/polymerase bifunctional N-terminal domain-containing protein</fullName>
    </recommendedName>
</protein>
<dbReference type="SMART" id="SM00943">
    <property type="entry name" value="Prim-Pol"/>
    <property type="match status" value="1"/>
</dbReference>
<name>H0R2Y5_9ACTN</name>
<dbReference type="Pfam" id="PF09250">
    <property type="entry name" value="Prim-Pol"/>
    <property type="match status" value="1"/>
</dbReference>
<dbReference type="InterPro" id="IPR015330">
    <property type="entry name" value="DNA_primase/pol_bifunc_N"/>
</dbReference>